<dbReference type="NCBIfam" id="TIGR03062">
    <property type="entry name" value="pip_yhgE_Cterm"/>
    <property type="match status" value="1"/>
</dbReference>
<dbReference type="NCBIfam" id="TIGR03061">
    <property type="entry name" value="pip_yhgE_Nterm"/>
    <property type="match status" value="1"/>
</dbReference>
<dbReference type="GO" id="GO:0016020">
    <property type="term" value="C:membrane"/>
    <property type="evidence" value="ECO:0007669"/>
    <property type="project" value="UniProtKB-SubCell"/>
</dbReference>
<feature type="transmembrane region" description="Helical" evidence="6">
    <location>
        <begin position="617"/>
        <end position="635"/>
    </location>
</feature>
<reference evidence="8 9" key="1">
    <citation type="journal article" date="2014" name="Appl. Environ. Microbiol.">
        <title>Genomic encyclopedia of type strains of the genus Bifidobacterium.</title>
        <authorList>
            <person name="Milani C."/>
            <person name="Lugli G.A."/>
            <person name="Duranti S."/>
            <person name="Turroni F."/>
            <person name="Bottacini F."/>
            <person name="Mangifesta M."/>
            <person name="Sanchez B."/>
            <person name="Viappiani A."/>
            <person name="Mancabelli L."/>
            <person name="Taminiau B."/>
            <person name="Delcenserie V."/>
            <person name="Barrangou R."/>
            <person name="Margolles A."/>
            <person name="van Sinderen D."/>
            <person name="Ventura M."/>
        </authorList>
    </citation>
    <scope>NUCLEOTIDE SEQUENCE [LARGE SCALE GENOMIC DNA]</scope>
    <source>
        <strain evidence="8 9">DSM 19703</strain>
    </source>
</reference>
<feature type="transmembrane region" description="Helical" evidence="6">
    <location>
        <begin position="705"/>
        <end position="722"/>
    </location>
</feature>
<dbReference type="RefSeq" id="WP_044093257.1">
    <property type="nucleotide sequence ID" value="NZ_ATLK01000001.1"/>
</dbReference>
<dbReference type="PANTHER" id="PTHR43077:SF5">
    <property type="entry name" value="PHAGE INFECTION PROTEIN"/>
    <property type="match status" value="1"/>
</dbReference>
<proteinExistence type="predicted"/>
<protein>
    <submittedName>
        <fullName evidence="8">YhgE/Pip domain-containing protein</fullName>
    </submittedName>
</protein>
<dbReference type="eggNOG" id="COG1511">
    <property type="taxonomic scope" value="Bacteria"/>
</dbReference>
<feature type="transmembrane region" description="Helical" evidence="6">
    <location>
        <begin position="647"/>
        <end position="666"/>
    </location>
</feature>
<organism evidence="8 9">
    <name type="scientific">Bifidobacterium bombi DSM 19703</name>
    <dbReference type="NCBI Taxonomy" id="1341695"/>
    <lineage>
        <taxon>Bacteria</taxon>
        <taxon>Bacillati</taxon>
        <taxon>Actinomycetota</taxon>
        <taxon>Actinomycetes</taxon>
        <taxon>Bifidobacteriales</taxon>
        <taxon>Bifidobacteriaceae</taxon>
        <taxon>Bifidobacterium</taxon>
    </lineage>
</organism>
<dbReference type="PANTHER" id="PTHR43077">
    <property type="entry name" value="TRANSPORT PERMEASE YVFS-RELATED"/>
    <property type="match status" value="1"/>
</dbReference>
<feature type="transmembrane region" description="Helical" evidence="6">
    <location>
        <begin position="545"/>
        <end position="566"/>
    </location>
</feature>
<feature type="domain" description="ABC-2 type transporter transmembrane" evidence="7">
    <location>
        <begin position="23"/>
        <end position="237"/>
    </location>
</feature>
<accession>A0A080N3S2</accession>
<sequence length="744" mass="80016">MKSIWKLFTGDVRRLTSNVVSIIIVIGLVVIPGLFTWFNVAASWDPFSNTKNLKFAVANVDKGYKSDLMPVKITVGDTVVNELRANSQLDWTFTSQEDAIDGTKSGKYYASVIIPEDFSRDMMTFFSANVRHAGLTYYTNEKTNALAPKVTGQGADQVSAQINEMFAKTITGTALSIASQLTDQLSKPQAKDQLSNFSGNINSLSTELGQAAQLLNSFGAMGTSAESLMTPSNQLAQGLVSNADQSFTNAKATRSGVNDITGRLEDTTITLSGALAQSGSSYIAVGRNIDSTLDLADRSMQDVATGIRHQATLVDQQKDRYQQIRDSIAALPDSASGNGNQVSLTAAGHAAANGKDTKKILLQEIDKVISQLTALSNALNSTAQNLASKNDDALKQRQEVKDLAKQAQESIASVKTNFDSKLKPQLDDVAGALGQTAAVLDQNSGELDSTFNKLASTTGKTKGDVGKLQRILADMSGKLNTTSGRLNDFSNKLTQALNSGDMDKVREVLGGHDPQVLATTLAAPVKLKRTAVFPVQTFGAALTPFYTFIPLWVGSLLLAVTLKTTVSRKTRAALGNPKPYQLYFGHYGIFALMALLQATFSCGGSLLFLHVHAVHSWLFMIAGWLSALVYSFFIYTLVTTFGNIGKAIGVIFLVMQISGSGGAYPLQVLPRFVSMVNPYLPATHSVQAMRAAIAGIYMNDFWKEIGLLLVFIVPMILLGLFLRRPLAKFNQGTMAKVASTKLMG</sequence>
<evidence type="ECO:0000256" key="5">
    <source>
        <dbReference type="SAM" id="Coils"/>
    </source>
</evidence>
<feature type="transmembrane region" description="Helical" evidence="6">
    <location>
        <begin position="587"/>
        <end position="611"/>
    </location>
</feature>
<dbReference type="Proteomes" id="UP000028730">
    <property type="component" value="Unassembled WGS sequence"/>
</dbReference>
<name>A0A080N3S2_9BIFI</name>
<comment type="caution">
    <text evidence="8">The sequence shown here is derived from an EMBL/GenBank/DDBJ whole genome shotgun (WGS) entry which is preliminary data.</text>
</comment>
<evidence type="ECO:0000256" key="6">
    <source>
        <dbReference type="SAM" id="Phobius"/>
    </source>
</evidence>
<dbReference type="EMBL" id="ATLK01000001">
    <property type="protein sequence ID" value="KFF30775.1"/>
    <property type="molecule type" value="Genomic_DNA"/>
</dbReference>
<keyword evidence="5" id="KW-0175">Coiled coil</keyword>
<dbReference type="Gene3D" id="3.40.1710.10">
    <property type="entry name" value="abc type-2 transporter like domain"/>
    <property type="match status" value="1"/>
</dbReference>
<evidence type="ECO:0000313" key="9">
    <source>
        <dbReference type="Proteomes" id="UP000028730"/>
    </source>
</evidence>
<dbReference type="InterPro" id="IPR013525">
    <property type="entry name" value="ABC2_TM"/>
</dbReference>
<evidence type="ECO:0000313" key="8">
    <source>
        <dbReference type="EMBL" id="KFF30775.1"/>
    </source>
</evidence>
<dbReference type="InterPro" id="IPR051328">
    <property type="entry name" value="T7SS_ABC-Transporter"/>
</dbReference>
<keyword evidence="4 6" id="KW-0472">Membrane</keyword>
<dbReference type="InterPro" id="IPR017500">
    <property type="entry name" value="Phage_infect_YhgE_N"/>
</dbReference>
<evidence type="ECO:0000256" key="4">
    <source>
        <dbReference type="ARBA" id="ARBA00023136"/>
    </source>
</evidence>
<keyword evidence="9" id="KW-1185">Reference proteome</keyword>
<keyword evidence="3 6" id="KW-1133">Transmembrane helix</keyword>
<dbReference type="GO" id="GO:0140359">
    <property type="term" value="F:ABC-type transporter activity"/>
    <property type="evidence" value="ECO:0007669"/>
    <property type="project" value="InterPro"/>
</dbReference>
<feature type="transmembrane region" description="Helical" evidence="6">
    <location>
        <begin position="20"/>
        <end position="44"/>
    </location>
</feature>
<dbReference type="Pfam" id="PF12698">
    <property type="entry name" value="ABC2_membrane_3"/>
    <property type="match status" value="2"/>
</dbReference>
<feature type="coiled-coil region" evidence="5">
    <location>
        <begin position="383"/>
        <end position="417"/>
    </location>
</feature>
<dbReference type="STRING" id="1341695.BBOMB_0084"/>
<evidence type="ECO:0000256" key="3">
    <source>
        <dbReference type="ARBA" id="ARBA00022989"/>
    </source>
</evidence>
<comment type="subcellular location">
    <subcellularLocation>
        <location evidence="1">Membrane</location>
        <topology evidence="1">Multi-pass membrane protein</topology>
    </subcellularLocation>
</comment>
<dbReference type="InterPro" id="IPR017501">
    <property type="entry name" value="Phage_infect_YhgE_C"/>
</dbReference>
<evidence type="ECO:0000256" key="2">
    <source>
        <dbReference type="ARBA" id="ARBA00022692"/>
    </source>
</evidence>
<evidence type="ECO:0000259" key="7">
    <source>
        <dbReference type="Pfam" id="PF12698"/>
    </source>
</evidence>
<dbReference type="AlphaFoldDB" id="A0A080N3S2"/>
<keyword evidence="2 6" id="KW-0812">Transmembrane</keyword>
<gene>
    <name evidence="8" type="ORF">BBOMB_0084</name>
</gene>
<feature type="domain" description="ABC-2 type transporter transmembrane" evidence="7">
    <location>
        <begin position="373"/>
        <end position="720"/>
    </location>
</feature>
<evidence type="ECO:0000256" key="1">
    <source>
        <dbReference type="ARBA" id="ARBA00004141"/>
    </source>
</evidence>